<evidence type="ECO:0000256" key="3">
    <source>
        <dbReference type="PROSITE-ProRule" id="PRU00284"/>
    </source>
</evidence>
<evidence type="ECO:0000313" key="9">
    <source>
        <dbReference type="EMBL" id="ACL17560.1"/>
    </source>
</evidence>
<dbReference type="GO" id="GO:0006935">
    <property type="term" value="P:chemotaxis"/>
    <property type="evidence" value="ECO:0007669"/>
    <property type="project" value="UniProtKB-KW"/>
</dbReference>
<evidence type="ECO:0000259" key="5">
    <source>
        <dbReference type="PROSITE" id="PS50111"/>
    </source>
</evidence>
<feature type="domain" description="Methyl-accepting transducer" evidence="5">
    <location>
        <begin position="818"/>
        <end position="1054"/>
    </location>
</feature>
<dbReference type="OrthoDB" id="8523at2157"/>
<name>B8GE59_METPE</name>
<proteinExistence type="inferred from homology"/>
<reference evidence="9 10" key="1">
    <citation type="journal article" date="2015" name="Genome Announc.">
        <title>Complete Genome Sequence of Methanosphaerula palustris E1-9CT, a Hydrogenotrophic Methanogen Isolated from a Minerotrophic Fen Peatland.</title>
        <authorList>
            <person name="Cadillo-Quiroz H."/>
            <person name="Browne P."/>
            <person name="Kyrpides N."/>
            <person name="Woyke T."/>
            <person name="Goodwin L."/>
            <person name="Detter C."/>
            <person name="Yavitt J.B."/>
            <person name="Zinder S.H."/>
        </authorList>
    </citation>
    <scope>NUCLEOTIDE SEQUENCE [LARGE SCALE GENOMIC DNA]</scope>
    <source>
        <strain evidence="10">ATCC BAA-1556 / DSM 19958 / E1-9c</strain>
    </source>
</reference>
<dbReference type="Pfam" id="PF08448">
    <property type="entry name" value="PAS_4"/>
    <property type="match status" value="2"/>
</dbReference>
<dbReference type="SUPFAM" id="SSF55785">
    <property type="entry name" value="PYP-like sensor domain (PAS domain)"/>
    <property type="match status" value="2"/>
</dbReference>
<dbReference type="SMART" id="SM00091">
    <property type="entry name" value="PAS"/>
    <property type="match status" value="2"/>
</dbReference>
<evidence type="ECO:0000259" key="6">
    <source>
        <dbReference type="PROSITE" id="PS50112"/>
    </source>
</evidence>
<dbReference type="Gene3D" id="1.10.287.950">
    <property type="entry name" value="Methyl-accepting chemotaxis protein"/>
    <property type="match status" value="1"/>
</dbReference>
<dbReference type="EMBL" id="CP001338">
    <property type="protein sequence ID" value="ACL17560.1"/>
    <property type="molecule type" value="Genomic_DNA"/>
</dbReference>
<dbReference type="PANTHER" id="PTHR43531:SF11">
    <property type="entry name" value="METHYL-ACCEPTING CHEMOTAXIS PROTEIN 3"/>
    <property type="match status" value="1"/>
</dbReference>
<dbReference type="SMART" id="SM00283">
    <property type="entry name" value="MA"/>
    <property type="match status" value="1"/>
</dbReference>
<evidence type="ECO:0000256" key="4">
    <source>
        <dbReference type="SAM" id="MobiDB-lite"/>
    </source>
</evidence>
<feature type="domain" description="T-SNARE coiled-coil homology" evidence="8">
    <location>
        <begin position="1005"/>
        <end position="1067"/>
    </location>
</feature>
<dbReference type="RefSeq" id="WP_012618879.1">
    <property type="nucleotide sequence ID" value="NC_011832.1"/>
</dbReference>
<protein>
    <submittedName>
        <fullName evidence="9">Methyl-accepting chemotaxis sensory transducer with Pas/Pac sensor</fullName>
    </submittedName>
</protein>
<dbReference type="InterPro" id="IPR000014">
    <property type="entry name" value="PAS"/>
</dbReference>
<dbReference type="PROSITE" id="PS50192">
    <property type="entry name" value="T_SNARE"/>
    <property type="match status" value="1"/>
</dbReference>
<feature type="domain" description="PAC" evidence="7">
    <location>
        <begin position="364"/>
        <end position="417"/>
    </location>
</feature>
<dbReference type="GeneID" id="25394215"/>
<dbReference type="InterPro" id="IPR000727">
    <property type="entry name" value="T_SNARE_dom"/>
</dbReference>
<dbReference type="STRING" id="521011.Mpal_2271"/>
<dbReference type="PROSITE" id="PS50113">
    <property type="entry name" value="PAC"/>
    <property type="match status" value="1"/>
</dbReference>
<evidence type="ECO:0000259" key="8">
    <source>
        <dbReference type="PROSITE" id="PS50192"/>
    </source>
</evidence>
<evidence type="ECO:0000256" key="2">
    <source>
        <dbReference type="ARBA" id="ARBA00029447"/>
    </source>
</evidence>
<dbReference type="SUPFAM" id="SSF58104">
    <property type="entry name" value="Methyl-accepting chemotaxis protein (MCP) signaling domain"/>
    <property type="match status" value="1"/>
</dbReference>
<keyword evidence="3" id="KW-0807">Transducer</keyword>
<dbReference type="KEGG" id="mpl:Mpal_2271"/>
<dbReference type="eggNOG" id="arCOG02333">
    <property type="taxonomic scope" value="Archaea"/>
</dbReference>
<feature type="domain" description="PAS" evidence="6">
    <location>
        <begin position="19"/>
        <end position="72"/>
    </location>
</feature>
<dbReference type="PROSITE" id="PS50112">
    <property type="entry name" value="PAS"/>
    <property type="match status" value="2"/>
</dbReference>
<dbReference type="Pfam" id="PF00015">
    <property type="entry name" value="MCPsignal"/>
    <property type="match status" value="1"/>
</dbReference>
<dbReference type="InterPro" id="IPR000700">
    <property type="entry name" value="PAS-assoc_C"/>
</dbReference>
<dbReference type="InterPro" id="IPR004089">
    <property type="entry name" value="MCPsignal_dom"/>
</dbReference>
<dbReference type="Proteomes" id="UP000002457">
    <property type="component" value="Chromosome"/>
</dbReference>
<dbReference type="NCBIfam" id="TIGR00229">
    <property type="entry name" value="sensory_box"/>
    <property type="match status" value="2"/>
</dbReference>
<dbReference type="CDD" id="cd00130">
    <property type="entry name" value="PAS"/>
    <property type="match status" value="2"/>
</dbReference>
<dbReference type="Gene3D" id="1.20.120.1530">
    <property type="match status" value="3"/>
</dbReference>
<dbReference type="PANTHER" id="PTHR43531">
    <property type="entry name" value="PROTEIN ICFG"/>
    <property type="match status" value="1"/>
</dbReference>
<dbReference type="AlphaFoldDB" id="B8GE59"/>
<dbReference type="Gene3D" id="3.30.450.20">
    <property type="entry name" value="PAS domain"/>
    <property type="match status" value="2"/>
</dbReference>
<dbReference type="eggNOG" id="arCOG02320">
    <property type="taxonomic scope" value="Archaea"/>
</dbReference>
<dbReference type="InterPro" id="IPR003660">
    <property type="entry name" value="HAMP_dom"/>
</dbReference>
<dbReference type="HOGENOM" id="CLU_000445_107_20_2"/>
<dbReference type="InterPro" id="IPR035965">
    <property type="entry name" value="PAS-like_dom_sf"/>
</dbReference>
<keyword evidence="10" id="KW-1185">Reference proteome</keyword>
<evidence type="ECO:0000313" key="10">
    <source>
        <dbReference type="Proteomes" id="UP000002457"/>
    </source>
</evidence>
<feature type="domain" description="PAS" evidence="6">
    <location>
        <begin position="293"/>
        <end position="347"/>
    </location>
</feature>
<dbReference type="GO" id="GO:0016020">
    <property type="term" value="C:membrane"/>
    <property type="evidence" value="ECO:0007669"/>
    <property type="project" value="InterPro"/>
</dbReference>
<dbReference type="Pfam" id="PF18947">
    <property type="entry name" value="HAMP_2"/>
    <property type="match status" value="2"/>
</dbReference>
<dbReference type="CDD" id="cd11386">
    <property type="entry name" value="MCP_signal"/>
    <property type="match status" value="1"/>
</dbReference>
<evidence type="ECO:0000256" key="1">
    <source>
        <dbReference type="ARBA" id="ARBA00022500"/>
    </source>
</evidence>
<dbReference type="InterPro" id="IPR013656">
    <property type="entry name" value="PAS_4"/>
</dbReference>
<dbReference type="eggNOG" id="arCOG02372">
    <property type="taxonomic scope" value="Archaea"/>
</dbReference>
<dbReference type="InterPro" id="IPR051310">
    <property type="entry name" value="MCP_chemotaxis"/>
</dbReference>
<feature type="region of interest" description="Disordered" evidence="4">
    <location>
        <begin position="1054"/>
        <end position="1074"/>
    </location>
</feature>
<organism evidence="9 10">
    <name type="scientific">Methanosphaerula palustris (strain ATCC BAA-1556 / DSM 19958 / E1-9c)</name>
    <dbReference type="NCBI Taxonomy" id="521011"/>
    <lineage>
        <taxon>Archaea</taxon>
        <taxon>Methanobacteriati</taxon>
        <taxon>Methanobacteriota</taxon>
        <taxon>Stenosarchaea group</taxon>
        <taxon>Methanomicrobia</taxon>
        <taxon>Methanomicrobiales</taxon>
        <taxon>Methanoregulaceae</taxon>
        <taxon>Methanosphaerula</taxon>
    </lineage>
</organism>
<keyword evidence="1" id="KW-0145">Chemotaxis</keyword>
<accession>B8GE59</accession>
<sequence length="1104" mass="118489">MAKIEQFSGVGLEESSFQHQQELQKVFDAIEVPIIRTDCDQHVLGLNRAASVFIGFKPEDCIGQTCDTLFNLNGSTRGRGTIQRAMTMAESQVADTVISPGGREIPIRFQATPLFDARGEVSGTINYLIRDLSEEKELLSQIWDLAGRLAAGDLDARMAPGKPDTIQADAIDAINGIVNLLAGQVQNITAQADLSRFFADEVAKVNTSICHLADGSLDLDLSIGPTDSTTARAGEQFIGINREIARVAASLTHLVSEIDELETAIVHGRFGVRAGDQDHLGVYRSAIGGVNTTLDALVRYFDQMPTSIFTIDNECRIQYINRHAAAIGGVSPQQAIGMPCAEVVHADACGTSGCVAQQCLLQHHNVKAETVARPRGLTFEIDVTGIPILDRHGQVVGSMEFIRDMTAEKTATRTAEKQALYQDREVKKVVEVLGKIAGGDLVIPSAIAPADEDTQVIAQDFDEINHAISQTVGNLNALVADATMLSVAAVEGRLATRADATRHQGDFRHIIEGVNGTLDELIRGLHIASDSVSLIGRGVIPERITAGMSGEFDDLKNNLNACIDGLSGLVEVNAVLKRMAVNDHSTEVKGNYPGLFGEVKVHVNTVRDRFNHIAGSIEKIGNGDLSEYQEYRTIGKRSEQDRLVPGLTRTLDHLQGLTDDAGMLARASVEGRLETRADASKHEGNYRKIVDGVNQTLDAVIAPLNEARRVSRDYAEGSFSTRMDRSIPMAGDFLEFREALDNIGVRVSAAIGAISQVSSAYAGCDFTSRVDPAVHLAGDFVTMGKALNSIGVEVSEAFRVTRDQIHDLNEDLTGVGAQVEEISRGAQQVAVSTIDVSANTEKAMLGTQQVLHAMEDISAAVEEVTASMESVAVLAKQTEFLSKDGVVLAGKAEASMDAIGNAGNEAGRIVNEIGMQMNDIGKIVKIIRELASQTNLLALNAAIEAARAGEHGRGFAVVAAEVKSLAQESRGSAEHIEELITGLRSRSEEALIAMNETSTLIEQGDLVLDETLQSFNKIVESVQKISQNTEEVASATEEQAAAVQEITASIHEVTSQIEETSRDSTDVASATEESTASIEEISRMIGEAKNSSERIRGEIAIFRV</sequence>
<dbReference type="GO" id="GO:0007165">
    <property type="term" value="P:signal transduction"/>
    <property type="evidence" value="ECO:0007669"/>
    <property type="project" value="UniProtKB-KW"/>
</dbReference>
<dbReference type="PROSITE" id="PS50111">
    <property type="entry name" value="CHEMOTAXIS_TRANSDUC_2"/>
    <property type="match status" value="1"/>
</dbReference>
<comment type="similarity">
    <text evidence="2">Belongs to the methyl-accepting chemotaxis (MCP) protein family.</text>
</comment>
<evidence type="ECO:0000259" key="7">
    <source>
        <dbReference type="PROSITE" id="PS50113"/>
    </source>
</evidence>
<gene>
    <name evidence="9" type="ordered locus">Mpal_2271</name>
</gene>